<evidence type="ECO:0000313" key="2">
    <source>
        <dbReference type="Proteomes" id="UP000199308"/>
    </source>
</evidence>
<gene>
    <name evidence="1" type="ORF">SAMN05660429_02034</name>
</gene>
<dbReference type="EMBL" id="FOHK01000008">
    <property type="protein sequence ID" value="SET52006.1"/>
    <property type="molecule type" value="Genomic_DNA"/>
</dbReference>
<reference evidence="1 2" key="1">
    <citation type="submission" date="2016-10" db="EMBL/GenBank/DDBJ databases">
        <authorList>
            <person name="de Groot N.N."/>
        </authorList>
    </citation>
    <scope>NUCLEOTIDE SEQUENCE [LARGE SCALE GENOMIC DNA]</scope>
    <source>
        <strain evidence="1 2">DSM 19706</strain>
    </source>
</reference>
<dbReference type="AlphaFoldDB" id="A0A1I0F1Y2"/>
<name>A0A1I0F1Y2_THASX</name>
<protein>
    <submittedName>
        <fullName evidence="1">Uncharacterized protein</fullName>
    </submittedName>
</protein>
<dbReference type="Proteomes" id="UP000199308">
    <property type="component" value="Unassembled WGS sequence"/>
</dbReference>
<dbReference type="OrthoDB" id="5344185at2"/>
<evidence type="ECO:0000313" key="1">
    <source>
        <dbReference type="EMBL" id="SET52006.1"/>
    </source>
</evidence>
<accession>A0A1I0F1Y2</accession>
<organism evidence="1 2">
    <name type="scientific">Thalassotalea agarivorans</name>
    <name type="common">Thalassomonas agarivorans</name>
    <dbReference type="NCBI Taxonomy" id="349064"/>
    <lineage>
        <taxon>Bacteria</taxon>
        <taxon>Pseudomonadati</taxon>
        <taxon>Pseudomonadota</taxon>
        <taxon>Gammaproteobacteria</taxon>
        <taxon>Alteromonadales</taxon>
        <taxon>Colwelliaceae</taxon>
        <taxon>Thalassotalea</taxon>
    </lineage>
</organism>
<keyword evidence="2" id="KW-1185">Reference proteome</keyword>
<dbReference type="RefSeq" id="WP_093329766.1">
    <property type="nucleotide sequence ID" value="NZ_AP027363.1"/>
</dbReference>
<sequence>MRYLFIVAAVAYFAYAMPVKEDTWTGFIYLERDNPETFVPVGTYDSLENCKTAAKFTLHNMNVDYVGEFECALNCDSTASDPHLSMCESRHSK</sequence>
<proteinExistence type="predicted"/>